<name>A0AAV8RS19_ENSVE</name>
<dbReference type="InterPro" id="IPR005662">
    <property type="entry name" value="GTPase_Era-like"/>
</dbReference>
<evidence type="ECO:0000256" key="5">
    <source>
        <dbReference type="ARBA" id="ARBA00053141"/>
    </source>
</evidence>
<dbReference type="PROSITE" id="PS51713">
    <property type="entry name" value="G_ERA"/>
    <property type="match status" value="1"/>
</dbReference>
<accession>A0AAV8RS19</accession>
<feature type="domain" description="Era-type G" evidence="12">
    <location>
        <begin position="155"/>
        <end position="337"/>
    </location>
</feature>
<evidence type="ECO:0000256" key="7">
    <source>
        <dbReference type="PROSITE-ProRule" id="PRU00118"/>
    </source>
</evidence>
<gene>
    <name evidence="13" type="ORF">OPV22_001300</name>
</gene>
<dbReference type="EMBL" id="JAQQAF010000001">
    <property type="protein sequence ID" value="KAJ8510866.1"/>
    <property type="molecule type" value="Genomic_DNA"/>
</dbReference>
<evidence type="ECO:0000256" key="3">
    <source>
        <dbReference type="ARBA" id="ARBA00022884"/>
    </source>
</evidence>
<evidence type="ECO:0000256" key="4">
    <source>
        <dbReference type="ARBA" id="ARBA00023134"/>
    </source>
</evidence>
<evidence type="ECO:0000256" key="9">
    <source>
        <dbReference type="RuleBase" id="RU003761"/>
    </source>
</evidence>
<dbReference type="Pfam" id="PF01926">
    <property type="entry name" value="MMR_HSR1"/>
    <property type="match status" value="1"/>
</dbReference>
<evidence type="ECO:0000256" key="1">
    <source>
        <dbReference type="ARBA" id="ARBA00007921"/>
    </source>
</evidence>
<keyword evidence="2 8" id="KW-0547">Nucleotide-binding</keyword>
<dbReference type="NCBIfam" id="TIGR00436">
    <property type="entry name" value="era"/>
    <property type="match status" value="1"/>
</dbReference>
<dbReference type="Proteomes" id="UP001222027">
    <property type="component" value="Unassembled WGS sequence"/>
</dbReference>
<dbReference type="FunFam" id="3.40.50.300:FF:001190">
    <property type="entry name" value="GTP-binding protein ERG"/>
    <property type="match status" value="1"/>
</dbReference>
<dbReference type="Gene3D" id="3.30.300.20">
    <property type="match status" value="1"/>
</dbReference>
<evidence type="ECO:0000313" key="13">
    <source>
        <dbReference type="EMBL" id="KAJ8510866.1"/>
    </source>
</evidence>
<dbReference type="InterPro" id="IPR006073">
    <property type="entry name" value="GTP-bd"/>
</dbReference>
<feature type="region of interest" description="G2" evidence="8">
    <location>
        <begin position="189"/>
        <end position="193"/>
    </location>
</feature>
<dbReference type="SUPFAM" id="SSF54814">
    <property type="entry name" value="Prokaryotic type KH domain (KH-domain type II)"/>
    <property type="match status" value="1"/>
</dbReference>
<dbReference type="PANTHER" id="PTHR42698:SF1">
    <property type="entry name" value="GTPASE ERA, MITOCHONDRIAL"/>
    <property type="match status" value="1"/>
</dbReference>
<dbReference type="InterPro" id="IPR005225">
    <property type="entry name" value="Small_GTP-bd"/>
</dbReference>
<sequence length="446" mass="50402">MKALRAISRVLSSSSSHLPPTSKILSSHLYRSCLPRSFAARALRQTPAPAPAPADSDADLPSADFDSSSFSIPTQAPTAPKKLIWDEAHRARADEVLYGKPAAQSRSQPEVVEDDEEFEERERATRLARALLEASLCLPDEEEEEDMVVKEEDQRSLSVGIIGAPNAGKSCLTNFMVGTKVAAVSRKTNTTTREVLGVMTKGNAQICFFDTPGLMIGHHGYPYRTDVKVRVESAWSSIELYDLLIMMFDVHRHLTMPDTRVIKLIKHLGEKVHSKQKRVLCMNKVDMVEDKKDLLKVAKEFADLPGYDKYFMISGLKGSGVKDLIQYLMDQAVKRPWDEDPTTMSEEIMKTISLEVVREKMLDHIHQEIPYVIEHRLMDWKELRDGSLRVEQHFITPKPSHRQILVGKNGSKIGRIGIEANEELRSIFKRNVHLILQVRVARKRNA</sequence>
<dbReference type="Pfam" id="PF07650">
    <property type="entry name" value="KH_2"/>
    <property type="match status" value="1"/>
</dbReference>
<organism evidence="13 14">
    <name type="scientific">Ensete ventricosum</name>
    <name type="common">Abyssinian banana</name>
    <name type="synonym">Musa ensete</name>
    <dbReference type="NCBI Taxonomy" id="4639"/>
    <lineage>
        <taxon>Eukaryota</taxon>
        <taxon>Viridiplantae</taxon>
        <taxon>Streptophyta</taxon>
        <taxon>Embryophyta</taxon>
        <taxon>Tracheophyta</taxon>
        <taxon>Spermatophyta</taxon>
        <taxon>Magnoliopsida</taxon>
        <taxon>Liliopsida</taxon>
        <taxon>Zingiberales</taxon>
        <taxon>Musaceae</taxon>
        <taxon>Ensete</taxon>
    </lineage>
</organism>
<evidence type="ECO:0000256" key="10">
    <source>
        <dbReference type="SAM" id="MobiDB-lite"/>
    </source>
</evidence>
<dbReference type="InterPro" id="IPR004044">
    <property type="entry name" value="KH_dom_type_2"/>
</dbReference>
<dbReference type="GO" id="GO:0000028">
    <property type="term" value="P:ribosomal small subunit assembly"/>
    <property type="evidence" value="ECO:0007669"/>
    <property type="project" value="TreeGrafter"/>
</dbReference>
<dbReference type="PROSITE" id="PS50823">
    <property type="entry name" value="KH_TYPE_2"/>
    <property type="match status" value="1"/>
</dbReference>
<feature type="region of interest" description="G1" evidence="8">
    <location>
        <begin position="163"/>
        <end position="170"/>
    </location>
</feature>
<dbReference type="InterPro" id="IPR009019">
    <property type="entry name" value="KH_sf_prok-type"/>
</dbReference>
<evidence type="ECO:0000256" key="6">
    <source>
        <dbReference type="ARBA" id="ARBA00070040"/>
    </source>
</evidence>
<proteinExistence type="inferred from homology"/>
<comment type="caution">
    <text evidence="13">The sequence shown here is derived from an EMBL/GenBank/DDBJ whole genome shotgun (WGS) entry which is preliminary data.</text>
</comment>
<keyword evidence="3 7" id="KW-0694">RNA-binding</keyword>
<keyword evidence="14" id="KW-1185">Reference proteome</keyword>
<feature type="domain" description="KH type-2" evidence="11">
    <location>
        <begin position="365"/>
        <end position="442"/>
    </location>
</feature>
<feature type="region of interest" description="G3" evidence="8">
    <location>
        <begin position="210"/>
        <end position="213"/>
    </location>
</feature>
<dbReference type="PANTHER" id="PTHR42698">
    <property type="entry name" value="GTPASE ERA"/>
    <property type="match status" value="1"/>
</dbReference>
<reference evidence="13 14" key="1">
    <citation type="submission" date="2022-12" db="EMBL/GenBank/DDBJ databases">
        <title>Chromosome-scale assembly of the Ensete ventricosum genome.</title>
        <authorList>
            <person name="Dussert Y."/>
            <person name="Stocks J."/>
            <person name="Wendawek A."/>
            <person name="Woldeyes F."/>
            <person name="Nichols R.A."/>
            <person name="Borrell J.S."/>
        </authorList>
    </citation>
    <scope>NUCLEOTIDE SEQUENCE [LARGE SCALE GENOMIC DNA]</scope>
    <source>
        <strain evidence="14">cv. Maze</strain>
        <tissue evidence="13">Seeds</tissue>
    </source>
</reference>
<dbReference type="InterPro" id="IPR015946">
    <property type="entry name" value="KH_dom-like_a/b"/>
</dbReference>
<dbReference type="HAMAP" id="MF_00367">
    <property type="entry name" value="GTPase_Era"/>
    <property type="match status" value="1"/>
</dbReference>
<dbReference type="NCBIfam" id="TIGR00231">
    <property type="entry name" value="small_GTP"/>
    <property type="match status" value="1"/>
</dbReference>
<dbReference type="GO" id="GO:0043024">
    <property type="term" value="F:ribosomal small subunit binding"/>
    <property type="evidence" value="ECO:0007669"/>
    <property type="project" value="TreeGrafter"/>
</dbReference>
<dbReference type="FunFam" id="3.30.300.20:FF:000017">
    <property type="entry name" value="GTP-binding protein ERG"/>
    <property type="match status" value="1"/>
</dbReference>
<evidence type="ECO:0000259" key="11">
    <source>
        <dbReference type="PROSITE" id="PS50823"/>
    </source>
</evidence>
<keyword evidence="4 8" id="KW-0342">GTP-binding</keyword>
<dbReference type="AlphaFoldDB" id="A0AAV8RS19"/>
<comment type="similarity">
    <text evidence="1 8 9">Belongs to the TRAFAC class TrmE-Era-EngA-EngB-Septin-like GTPase superfamily. Era GTPase family.</text>
</comment>
<dbReference type="SUPFAM" id="SSF52540">
    <property type="entry name" value="P-loop containing nucleoside triphosphate hydrolases"/>
    <property type="match status" value="1"/>
</dbReference>
<dbReference type="InterPro" id="IPR027417">
    <property type="entry name" value="P-loop_NTPase"/>
</dbReference>
<dbReference type="CDD" id="cd04163">
    <property type="entry name" value="Era"/>
    <property type="match status" value="1"/>
</dbReference>
<dbReference type="GO" id="GO:0019843">
    <property type="term" value="F:rRNA binding"/>
    <property type="evidence" value="ECO:0007669"/>
    <property type="project" value="TreeGrafter"/>
</dbReference>
<feature type="region of interest" description="G4" evidence="8">
    <location>
        <begin position="283"/>
        <end position="286"/>
    </location>
</feature>
<dbReference type="Gene3D" id="3.40.50.300">
    <property type="entry name" value="P-loop containing nucleotide triphosphate hydrolases"/>
    <property type="match status" value="1"/>
</dbReference>
<dbReference type="CDD" id="cd22534">
    <property type="entry name" value="KH-II_Era"/>
    <property type="match status" value="1"/>
</dbReference>
<feature type="compositionally biased region" description="Low complexity" evidence="10">
    <location>
        <begin position="53"/>
        <end position="71"/>
    </location>
</feature>
<feature type="region of interest" description="G5" evidence="8">
    <location>
        <begin position="313"/>
        <end position="315"/>
    </location>
</feature>
<evidence type="ECO:0000259" key="12">
    <source>
        <dbReference type="PROSITE" id="PS51713"/>
    </source>
</evidence>
<evidence type="ECO:0000313" key="14">
    <source>
        <dbReference type="Proteomes" id="UP001222027"/>
    </source>
</evidence>
<evidence type="ECO:0000256" key="2">
    <source>
        <dbReference type="ARBA" id="ARBA00022741"/>
    </source>
</evidence>
<feature type="region of interest" description="Disordered" evidence="10">
    <location>
        <begin position="44"/>
        <end position="76"/>
    </location>
</feature>
<evidence type="ECO:0000256" key="8">
    <source>
        <dbReference type="PROSITE-ProRule" id="PRU01050"/>
    </source>
</evidence>
<dbReference type="GO" id="GO:0005525">
    <property type="term" value="F:GTP binding"/>
    <property type="evidence" value="ECO:0007669"/>
    <property type="project" value="UniProtKB-UniRule"/>
</dbReference>
<protein>
    <recommendedName>
        <fullName evidence="6">GTP-binding protein ERG</fullName>
    </recommendedName>
</protein>
<comment type="function">
    <text evidence="5">Has a crucial role in plant growth and development, possibly by influencing mitochondrial division.</text>
</comment>
<dbReference type="InterPro" id="IPR030388">
    <property type="entry name" value="G_ERA_dom"/>
</dbReference>